<sequence>MAGAAAARRLAGVAARGCRERQMCGGGWGRDGRGGREGEGAKRDPRSRFAIQDILTSLDATRGELSLEVTLLLRLLASGKVTRGEGWCEKKHRTLCEKLGDSISADIEANREVTADGKWRLGRHVSRNCTRRELALKFDEFVEDTADMHPEVNRGSMKTMAEVCRCMRLRSLLVTTRFLCNAYFKTNPLESDHYM</sequence>
<organism evidence="1 2">
    <name type="scientific">Stephania yunnanensis</name>
    <dbReference type="NCBI Taxonomy" id="152371"/>
    <lineage>
        <taxon>Eukaryota</taxon>
        <taxon>Viridiplantae</taxon>
        <taxon>Streptophyta</taxon>
        <taxon>Embryophyta</taxon>
        <taxon>Tracheophyta</taxon>
        <taxon>Spermatophyta</taxon>
        <taxon>Magnoliopsida</taxon>
        <taxon>Ranunculales</taxon>
        <taxon>Menispermaceae</taxon>
        <taxon>Menispermoideae</taxon>
        <taxon>Cissampelideae</taxon>
        <taxon>Stephania</taxon>
    </lineage>
</organism>
<dbReference type="AlphaFoldDB" id="A0AAP0ERW9"/>
<reference evidence="1 2" key="1">
    <citation type="submission" date="2024-01" db="EMBL/GenBank/DDBJ databases">
        <title>Genome assemblies of Stephania.</title>
        <authorList>
            <person name="Yang L."/>
        </authorList>
    </citation>
    <scope>NUCLEOTIDE SEQUENCE [LARGE SCALE GENOMIC DNA]</scope>
    <source>
        <strain evidence="1">YNDBR</strain>
        <tissue evidence="1">Leaf</tissue>
    </source>
</reference>
<evidence type="ECO:0000313" key="2">
    <source>
        <dbReference type="Proteomes" id="UP001420932"/>
    </source>
</evidence>
<accession>A0AAP0ERW9</accession>
<keyword evidence="2" id="KW-1185">Reference proteome</keyword>
<evidence type="ECO:0000313" key="1">
    <source>
        <dbReference type="EMBL" id="KAK9098239.1"/>
    </source>
</evidence>
<name>A0AAP0ERW9_9MAGN</name>
<proteinExistence type="predicted"/>
<dbReference type="EMBL" id="JBBNAF010000011">
    <property type="protein sequence ID" value="KAK9098239.1"/>
    <property type="molecule type" value="Genomic_DNA"/>
</dbReference>
<protein>
    <submittedName>
        <fullName evidence="1">Uncharacterized protein</fullName>
    </submittedName>
</protein>
<dbReference type="Proteomes" id="UP001420932">
    <property type="component" value="Unassembled WGS sequence"/>
</dbReference>
<comment type="caution">
    <text evidence="1">The sequence shown here is derived from an EMBL/GenBank/DDBJ whole genome shotgun (WGS) entry which is preliminary data.</text>
</comment>
<gene>
    <name evidence="1" type="ORF">Syun_025284</name>
</gene>